<dbReference type="EMBL" id="AP014685">
    <property type="protein sequence ID" value="BAR54037.1"/>
    <property type="molecule type" value="Genomic_DNA"/>
</dbReference>
<reference evidence="1 2" key="1">
    <citation type="submission" date="2014-11" db="EMBL/GenBank/DDBJ databases">
        <title>Symbiosis island explosion on the genome of extra-slow-growing strains of soybean bradyrhizobia with massive insertion sequences.</title>
        <authorList>
            <person name="Iida T."/>
            <person name="Minamisawa K."/>
        </authorList>
    </citation>
    <scope>NUCLEOTIDE SEQUENCE [LARGE SCALE GENOMIC DNA]</scope>
    <source>
        <strain evidence="1 2">NK6</strain>
    </source>
</reference>
<evidence type="ECO:0000313" key="1">
    <source>
        <dbReference type="EMBL" id="BAR54037.1"/>
    </source>
</evidence>
<sequence>MSDTQIVSMDPITSCRTQSEFGSSINTLMIPVTSFCTAAFGRNV</sequence>
<organism evidence="1 2">
    <name type="scientific">Bradyrhizobium diazoefficiens</name>
    <dbReference type="NCBI Taxonomy" id="1355477"/>
    <lineage>
        <taxon>Bacteria</taxon>
        <taxon>Pseudomonadati</taxon>
        <taxon>Pseudomonadota</taxon>
        <taxon>Alphaproteobacteria</taxon>
        <taxon>Hyphomicrobiales</taxon>
        <taxon>Nitrobacteraceae</taxon>
        <taxon>Bradyrhizobium</taxon>
    </lineage>
</organism>
<proteinExistence type="predicted"/>
<dbReference type="AlphaFoldDB" id="A0A0E4FSH8"/>
<gene>
    <name evidence="1" type="ORF">NK6_852</name>
</gene>
<accession>A0A0E4FSH8</accession>
<evidence type="ECO:0000313" key="2">
    <source>
        <dbReference type="Proteomes" id="UP000063308"/>
    </source>
</evidence>
<dbReference type="Proteomes" id="UP000063308">
    <property type="component" value="Chromosome"/>
</dbReference>
<protein>
    <submittedName>
        <fullName evidence="1">Uncharacterized protein</fullName>
    </submittedName>
</protein>
<name>A0A0E4FSH8_9BRAD</name>